<dbReference type="Pfam" id="PF09873">
    <property type="entry name" value="SepCysE"/>
    <property type="match status" value="1"/>
</dbReference>
<dbReference type="EMBL" id="DSTX01000013">
    <property type="protein sequence ID" value="HFK21217.1"/>
    <property type="molecule type" value="Genomic_DNA"/>
</dbReference>
<evidence type="ECO:0000313" key="1">
    <source>
        <dbReference type="EMBL" id="HFK21217.1"/>
    </source>
</evidence>
<protein>
    <submittedName>
        <fullName evidence="1">DUF2100 domain-containing protein</fullName>
    </submittedName>
</protein>
<dbReference type="InterPro" id="IPR016736">
    <property type="entry name" value="MJ1481-like"/>
</dbReference>
<proteinExistence type="predicted"/>
<dbReference type="AlphaFoldDB" id="A0A7C3N7N7"/>
<accession>A0A7C3N7N7</accession>
<organism evidence="1">
    <name type="scientific">Candidatus Methanomethylicus mesodigestus</name>
    <dbReference type="NCBI Taxonomy" id="1867258"/>
    <lineage>
        <taxon>Archaea</taxon>
        <taxon>Thermoproteota</taxon>
        <taxon>Methanosuratincolia</taxon>
        <taxon>Candidatus Methanomethylicales</taxon>
        <taxon>Candidatus Methanomethylicaceae</taxon>
        <taxon>Candidatus Methanomethylicus</taxon>
    </lineage>
</organism>
<gene>
    <name evidence="1" type="ORF">ENS19_08100</name>
</gene>
<name>A0A7C3N7N7_9CREN</name>
<reference evidence="1" key="1">
    <citation type="journal article" date="2020" name="mSystems">
        <title>Genome- and Community-Level Interaction Insights into Carbon Utilization and Element Cycling Functions of Hydrothermarchaeota in Hydrothermal Sediment.</title>
        <authorList>
            <person name="Zhou Z."/>
            <person name="Liu Y."/>
            <person name="Xu W."/>
            <person name="Pan J."/>
            <person name="Luo Z.H."/>
            <person name="Li M."/>
        </authorList>
    </citation>
    <scope>NUCLEOTIDE SEQUENCE [LARGE SCALE GENOMIC DNA]</scope>
    <source>
        <strain evidence="1">SpSt-468</strain>
    </source>
</reference>
<sequence length="60" mass="6860">MSLSREIKEVINNMLSADQVLRETAPQHLMNGEEEKRFLDAVSKAEDSLRKIRGMAGMQR</sequence>
<comment type="caution">
    <text evidence="1">The sequence shown here is derived from an EMBL/GenBank/DDBJ whole genome shotgun (WGS) entry which is preliminary data.</text>
</comment>